<reference evidence="2 3" key="1">
    <citation type="submission" date="2024-05" db="EMBL/GenBank/DDBJ databases">
        <title>De novo assembly of an allotetraploid wild potato.</title>
        <authorList>
            <person name="Hosaka A.J."/>
        </authorList>
    </citation>
    <scope>NUCLEOTIDE SEQUENCE [LARGE SCALE GENOMIC DNA]</scope>
    <source>
        <tissue evidence="2">Young leaves</tissue>
    </source>
</reference>
<comment type="caution">
    <text evidence="2">The sequence shown here is derived from an EMBL/GenBank/DDBJ whole genome shotgun (WGS) entry which is preliminary data.</text>
</comment>
<accession>A0ABD2R1R7</accession>
<evidence type="ECO:0008006" key="4">
    <source>
        <dbReference type="Google" id="ProtNLM"/>
    </source>
</evidence>
<name>A0ABD2R1R7_9SOLN</name>
<organism evidence="2 3">
    <name type="scientific">Solanum stoloniferum</name>
    <dbReference type="NCBI Taxonomy" id="62892"/>
    <lineage>
        <taxon>Eukaryota</taxon>
        <taxon>Viridiplantae</taxon>
        <taxon>Streptophyta</taxon>
        <taxon>Embryophyta</taxon>
        <taxon>Tracheophyta</taxon>
        <taxon>Spermatophyta</taxon>
        <taxon>Magnoliopsida</taxon>
        <taxon>eudicotyledons</taxon>
        <taxon>Gunneridae</taxon>
        <taxon>Pentapetalae</taxon>
        <taxon>asterids</taxon>
        <taxon>lamiids</taxon>
        <taxon>Solanales</taxon>
        <taxon>Solanaceae</taxon>
        <taxon>Solanoideae</taxon>
        <taxon>Solaneae</taxon>
        <taxon>Solanum</taxon>
    </lineage>
</organism>
<keyword evidence="1" id="KW-0812">Transmembrane</keyword>
<dbReference type="Proteomes" id="UP001627284">
    <property type="component" value="Unassembled WGS sequence"/>
</dbReference>
<dbReference type="EMBL" id="JBJKTR010000022">
    <property type="protein sequence ID" value="KAL3325773.1"/>
    <property type="molecule type" value="Genomic_DNA"/>
</dbReference>
<keyword evidence="1" id="KW-1133">Transmembrane helix</keyword>
<evidence type="ECO:0000313" key="3">
    <source>
        <dbReference type="Proteomes" id="UP001627284"/>
    </source>
</evidence>
<evidence type="ECO:0000313" key="2">
    <source>
        <dbReference type="EMBL" id="KAL3325773.1"/>
    </source>
</evidence>
<keyword evidence="3" id="KW-1185">Reference proteome</keyword>
<evidence type="ECO:0000256" key="1">
    <source>
        <dbReference type="SAM" id="Phobius"/>
    </source>
</evidence>
<keyword evidence="1" id="KW-0472">Membrane</keyword>
<dbReference type="AlphaFoldDB" id="A0ABD2R1R7"/>
<sequence>DYLAYNKLFFLSQFLNFIFFYHPYMDNSISILSLVFLLLLLFADANNSIATSYGGVESIRRKIVLHEIIFDLGRKMKNMQINNKRALVDEDRLAPGGPDPQHH</sequence>
<gene>
    <name evidence="2" type="ORF">AABB24_036813</name>
</gene>
<feature type="non-terminal residue" evidence="2">
    <location>
        <position position="1"/>
    </location>
</feature>
<protein>
    <recommendedName>
        <fullName evidence="4">CLAVATA3/ESR (CLE)-related protein</fullName>
    </recommendedName>
</protein>
<feature type="transmembrane region" description="Helical" evidence="1">
    <location>
        <begin position="20"/>
        <end position="43"/>
    </location>
</feature>
<proteinExistence type="predicted"/>